<keyword evidence="4" id="KW-0596">Phosphopantetheine</keyword>
<feature type="domain" description="Ketosynthase family 3 (KS3)" evidence="12">
    <location>
        <begin position="482"/>
        <end position="906"/>
    </location>
</feature>
<dbReference type="CDD" id="cd08953">
    <property type="entry name" value="KR_2_SDR_x"/>
    <property type="match status" value="1"/>
</dbReference>
<evidence type="ECO:0000256" key="10">
    <source>
        <dbReference type="SAM" id="Coils"/>
    </source>
</evidence>
<feature type="coiled-coil region" evidence="10">
    <location>
        <begin position="932"/>
        <end position="1004"/>
    </location>
</feature>
<dbReference type="CDD" id="cd00833">
    <property type="entry name" value="PKS"/>
    <property type="match status" value="1"/>
</dbReference>
<evidence type="ECO:0000256" key="1">
    <source>
        <dbReference type="ARBA" id="ARBA00003299"/>
    </source>
</evidence>
<keyword evidence="6" id="KW-0597">Phosphoprotein</keyword>
<dbReference type="GO" id="GO:0071770">
    <property type="term" value="P:DIM/DIP cell wall layer assembly"/>
    <property type="evidence" value="ECO:0007669"/>
    <property type="project" value="TreeGrafter"/>
</dbReference>
<name>A0AAC9RLU4_9CLOT</name>
<dbReference type="Gene3D" id="3.40.50.720">
    <property type="entry name" value="NAD(P)-binding Rossmann-like Domain"/>
    <property type="match status" value="1"/>
</dbReference>
<keyword evidence="7 15" id="KW-0808">Transferase</keyword>
<dbReference type="PANTHER" id="PTHR43775">
    <property type="entry name" value="FATTY ACID SYNTHASE"/>
    <property type="match status" value="1"/>
</dbReference>
<comment type="function">
    <text evidence="1">Involved in some intermediate steps for the synthesis of the antibiotic polyketide bacillaene which is involved in secondary metabolism.</text>
</comment>
<evidence type="ECO:0000256" key="2">
    <source>
        <dbReference type="ARBA" id="ARBA00004496"/>
    </source>
</evidence>
<evidence type="ECO:0000313" key="14">
    <source>
        <dbReference type="EMBL" id="AOY76261.1"/>
    </source>
</evidence>
<evidence type="ECO:0000256" key="3">
    <source>
        <dbReference type="ARBA" id="ARBA00004789"/>
    </source>
</evidence>
<comment type="pathway">
    <text evidence="3">Antibiotic biosynthesis; bacillaene biosynthesis.</text>
</comment>
<evidence type="ECO:0000256" key="8">
    <source>
        <dbReference type="ARBA" id="ARBA00022737"/>
    </source>
</evidence>
<reference evidence="14 16" key="1">
    <citation type="submission" date="2016-10" db="EMBL/GenBank/DDBJ databases">
        <title>Complete Genome Sequence of Acetogen Clostridium formicoaceticum ATCC 27076.</title>
        <authorList>
            <person name="Bao T."/>
            <person name="Cheng C."/>
            <person name="Zhao J."/>
            <person name="Yang S.-T."/>
            <person name="Wang J."/>
            <person name="Wang M."/>
        </authorList>
    </citation>
    <scope>NUCLEOTIDE SEQUENCE [LARGE SCALE GENOMIC DNA]</scope>
    <source>
        <strain evidence="14 16">ATCC 27076</strain>
    </source>
</reference>
<dbReference type="SMART" id="SM00825">
    <property type="entry name" value="PKS_KS"/>
    <property type="match status" value="1"/>
</dbReference>
<dbReference type="PROSITE" id="PS52019">
    <property type="entry name" value="PKS_MFAS_DH"/>
    <property type="match status" value="2"/>
</dbReference>
<dbReference type="Pfam" id="PF00109">
    <property type="entry name" value="ketoacyl-synt"/>
    <property type="match status" value="1"/>
</dbReference>
<evidence type="ECO:0000256" key="5">
    <source>
        <dbReference type="ARBA" id="ARBA00022490"/>
    </source>
</evidence>
<comment type="subcellular location">
    <subcellularLocation>
        <location evidence="2">Cytoplasm</location>
    </subcellularLocation>
</comment>
<dbReference type="SUPFAM" id="SSF47336">
    <property type="entry name" value="ACP-like"/>
    <property type="match status" value="1"/>
</dbReference>
<dbReference type="Pfam" id="PF00550">
    <property type="entry name" value="PP-binding"/>
    <property type="match status" value="1"/>
</dbReference>
<dbReference type="PANTHER" id="PTHR43775:SF37">
    <property type="entry name" value="SI:DKEY-61P9.11"/>
    <property type="match status" value="1"/>
</dbReference>
<evidence type="ECO:0000256" key="4">
    <source>
        <dbReference type="ARBA" id="ARBA00022450"/>
    </source>
</evidence>
<dbReference type="GO" id="GO:0006633">
    <property type="term" value="P:fatty acid biosynthetic process"/>
    <property type="evidence" value="ECO:0007669"/>
    <property type="project" value="InterPro"/>
</dbReference>
<dbReference type="InterPro" id="IPR014030">
    <property type="entry name" value="Ketoacyl_synth_N"/>
</dbReference>
<evidence type="ECO:0000313" key="17">
    <source>
        <dbReference type="Proteomes" id="UP000192478"/>
    </source>
</evidence>
<gene>
    <name evidence="15" type="primary">pksN_2</name>
    <name evidence="14" type="ORF">BJL90_10320</name>
    <name evidence="15" type="ORF">CLFO_09710</name>
</gene>
<dbReference type="Gene3D" id="3.40.47.10">
    <property type="match status" value="1"/>
</dbReference>
<dbReference type="PROSITE" id="PS00012">
    <property type="entry name" value="PHOSPHOPANTETHEINE"/>
    <property type="match status" value="1"/>
</dbReference>
<evidence type="ECO:0000256" key="9">
    <source>
        <dbReference type="PROSITE-ProRule" id="PRU01363"/>
    </source>
</evidence>
<dbReference type="Pfam" id="PF08659">
    <property type="entry name" value="KR"/>
    <property type="match status" value="1"/>
</dbReference>
<dbReference type="PROSITE" id="PS00606">
    <property type="entry name" value="KS3_1"/>
    <property type="match status" value="1"/>
</dbReference>
<dbReference type="KEGG" id="cfm:BJL90_10320"/>
<feature type="active site" description="Proton acceptor; for dehydratase activity" evidence="9">
    <location>
        <position position="1130"/>
    </location>
</feature>
<evidence type="ECO:0000259" key="12">
    <source>
        <dbReference type="PROSITE" id="PS52004"/>
    </source>
</evidence>
<dbReference type="InterPro" id="IPR018201">
    <property type="entry name" value="Ketoacyl_synth_AS"/>
</dbReference>
<dbReference type="EMBL" id="CP020559">
    <property type="protein sequence ID" value="ARE86645.1"/>
    <property type="molecule type" value="Genomic_DNA"/>
</dbReference>
<evidence type="ECO:0000256" key="6">
    <source>
        <dbReference type="ARBA" id="ARBA00022553"/>
    </source>
</evidence>
<dbReference type="Pfam" id="PF22336">
    <property type="entry name" value="RhiE-like_linker"/>
    <property type="match status" value="1"/>
</dbReference>
<feature type="domain" description="PKS/mFAS DH" evidence="13">
    <location>
        <begin position="20"/>
        <end position="311"/>
    </location>
</feature>
<keyword evidence="16" id="KW-1185">Reference proteome</keyword>
<sequence>MDNQISVLYKQIKEQKLSQEDIVKQIKKLKDQLNNKGSFPLSLRNDYNITPEVYVYDEPYLRDHTVFNEQVLIGVTHGSLAINAFFNIFPQENSVHLQRLNFVKPIEVKKQQQVEVLVEPVQKEAIIDFKVMYRYASSETWELTATGNLQKDFFPSKKIDIEDIKDSLEKFDDFNRIYTGNPSVGLGDSFKTITDIYKGKDQVLARIVLSQTSLEEKHDYFLHPLITNSAFLAVSSLLGQIDMKEGFLPFGIKDIYFQKIDELEQCWLFVKLVKNSGEMIVFDADVINDGLQVIAHFSGCSMKRIRSIGQIFAKDHLTSNFPEPQQQSQVNSNLYQLEAMENATNLTNKIQKYLIEKLSRSIPDSTKLQNLKINLMDLGLESSKLVEIANEIQQETNIELYPTLFFEYPSIEEVAEYFSKEYQESFIRLLGINTKQSMVSDATYQREEMVPQKTTQDVLELKHAVTQSSVSPITNTFKEIINNDIAVIGMHGLFAEASNLNQFWHNLCNKKDLIKEVPIDHWDYGPWYDENPKAKNKTYCKWGSFIDDVDKFDAAFFNISRREAEWMDPQIRLLLQSIYATGEDAGYINQLRGTNTGVFVGVCFHDYMDKIAAMNLPVDPYSGTGNVQAVVANRVSFLFDFTGPSISVDTACSSSLYALHYACQALRNKECNMAFVGGSNLLLSSLHYRYFCSISALSPTGRCHTFDEAADGYVPGECIASILLKPLQQAKRDGDRIHAVIKGSAALHGGYTPSLTAPSVEGEENVILKAWEDAGIDPETITYIEAHGTGTKLGDPIEINSVKKAFKRFTTKEQFCAIGSAKAHIGHTEGSAGIAGVLKVIMQMKQKQIPAMPKFNKLNPYIQLNKSALYINQELEEWRSLPGIPRRAGVSSFGFSGAYAHVVIEEYIPQDHDEGHSIIITPQNPAIIVLSAKNEERLQEQAQQLLKAIQEQQFKDNDLADMAYTLQIGREAMEERLAIIVASIKELEEKLDDFAKGQENIEDLYRGQVKRNKETLAVFAMDEEMQEAIEKWIQRRKYAKLLDLWVKGLVFDWNKLYGDVKPNRISLPTYPFVRERYWIPETKTKSGDSSITTSANAGTIHPLLHQNTSDLSEQRFSSTFTGQEFFLADHRVKGQRVLPGVAYLEMARAAVEQASGILEKYQTRIQLKNMVWSRPITVEETAKIHIGLYPEEGGEIAYEIYSQEEKNSTEPVIYSQGIALLSSVVEAPTLDLSNIQAQCNQNILSSHQCYEAFKSIGIEYGDGHRGIEQIHVGSNQVLAKLRLPSCVADTLEEYMLHPSLLDSALQASIGLIMLREDKNPLKLSLPFALQELEIFKNCTREMWALVGFSDGSKAKDKVQKFDITMCDEQGEICVQMKGFSTRGLEGEVGSVESTATLGTLMLHPYWKEQTVSKEAQTLDYAEHVVILCQSAEATQESIENHINGVRCLSLQAQEAGIEAGFQSYAIEIFEEIQSILKSKPTGKVLVQIVISPQEEQQLLSGLSGLLKTAQLENPKILGQLIEIEADEDLEGIIEKLQENSKSSTNHVRYQKGKRYITDWNEIEVSQESENIPWKEGGIYLITGGAGGLGRIFAEEILQKVKDVTLILTGRSPLKEDKHARLKELERLGGRIEYKQVDVTQKKAVISLIQSIQEDFGSLDGIIHSAGVIRDNFIIKKTKDELEEVLAPKVTGLVNLDEASKDLNLDFFIFFSSAAGAFGNAGQADYATANAFMDAYAKYRNALVASKQRQGQTLSINWPLWKEGGMQIDAETEKMMQQSTGIIPMQTTTGIWALYQGLASRQEQVMVMEGNTEQFRHTIKFDSIEFKHFDDYMLYDETAKVNEVNDAFYRSLLEKISKGELSKEQFKALISIERIENNG</sequence>
<dbReference type="GO" id="GO:0004315">
    <property type="term" value="F:3-oxoacyl-[acyl-carrier-protein] synthase activity"/>
    <property type="evidence" value="ECO:0007669"/>
    <property type="project" value="InterPro"/>
</dbReference>
<dbReference type="SMART" id="SM00826">
    <property type="entry name" value="PKS_DH"/>
    <property type="match status" value="1"/>
</dbReference>
<dbReference type="InterPro" id="IPR020841">
    <property type="entry name" value="PKS_Beta-ketoAc_synthase_dom"/>
</dbReference>
<dbReference type="InterPro" id="IPR020806">
    <property type="entry name" value="PKS_PP-bd"/>
</dbReference>
<dbReference type="Gene3D" id="3.10.129.110">
    <property type="entry name" value="Polyketide synthase dehydratase"/>
    <property type="match status" value="2"/>
</dbReference>
<dbReference type="InterPro" id="IPR042104">
    <property type="entry name" value="PKS_dehydratase_sf"/>
</dbReference>
<dbReference type="InterPro" id="IPR049551">
    <property type="entry name" value="PKS_DH_C"/>
</dbReference>
<dbReference type="GO" id="GO:0004312">
    <property type="term" value="F:fatty acid synthase activity"/>
    <property type="evidence" value="ECO:0007669"/>
    <property type="project" value="TreeGrafter"/>
</dbReference>
<dbReference type="GO" id="GO:0031177">
    <property type="term" value="F:phosphopantetheine binding"/>
    <property type="evidence" value="ECO:0007669"/>
    <property type="project" value="InterPro"/>
</dbReference>
<proteinExistence type="predicted"/>
<dbReference type="Gene3D" id="1.10.1240.100">
    <property type="match status" value="1"/>
</dbReference>
<dbReference type="InterPro" id="IPR013968">
    <property type="entry name" value="PKS_KR"/>
</dbReference>
<keyword evidence="10" id="KW-0175">Coiled coil</keyword>
<keyword evidence="5" id="KW-0963">Cytoplasm</keyword>
<comment type="caution">
    <text evidence="9">Lacks conserved residue(s) required for the propagation of feature annotation.</text>
</comment>
<dbReference type="InterPro" id="IPR036291">
    <property type="entry name" value="NAD(P)-bd_dom_sf"/>
</dbReference>
<dbReference type="InterPro" id="IPR054514">
    <property type="entry name" value="RhiE-like_linker"/>
</dbReference>
<dbReference type="InterPro" id="IPR009081">
    <property type="entry name" value="PP-bd_ACP"/>
</dbReference>
<dbReference type="InterPro" id="IPR049900">
    <property type="entry name" value="PKS_mFAS_DH"/>
</dbReference>
<dbReference type="SUPFAM" id="SSF51735">
    <property type="entry name" value="NAD(P)-binding Rossmann-fold domains"/>
    <property type="match status" value="1"/>
</dbReference>
<dbReference type="GO" id="GO:0005737">
    <property type="term" value="C:cytoplasm"/>
    <property type="evidence" value="ECO:0007669"/>
    <property type="project" value="UniProtKB-SubCell"/>
</dbReference>
<dbReference type="PROSITE" id="PS50075">
    <property type="entry name" value="CARRIER"/>
    <property type="match status" value="1"/>
</dbReference>
<keyword evidence="15" id="KW-0012">Acyltransferase</keyword>
<dbReference type="InterPro" id="IPR006162">
    <property type="entry name" value="Ppantetheine_attach_site"/>
</dbReference>
<dbReference type="Pfam" id="PF21089">
    <property type="entry name" value="PKS_DH_N"/>
    <property type="match status" value="2"/>
</dbReference>
<feature type="domain" description="Carrier" evidence="11">
    <location>
        <begin position="345"/>
        <end position="422"/>
    </location>
</feature>
<dbReference type="FunFam" id="3.40.47.10:FF:000019">
    <property type="entry name" value="Polyketide synthase type I"/>
    <property type="match status" value="1"/>
</dbReference>
<dbReference type="InterPro" id="IPR016039">
    <property type="entry name" value="Thiolase-like"/>
</dbReference>
<dbReference type="Proteomes" id="UP000192478">
    <property type="component" value="Chromosome"/>
</dbReference>
<reference evidence="15 17" key="2">
    <citation type="submission" date="2017-03" db="EMBL/GenBank/DDBJ databases">
        <title>Complete sequence of Clostridium formicaceticum DSM 92.</title>
        <authorList>
            <person name="Poehlein A."/>
            <person name="Karl M."/>
            <person name="Bengelsdorf F.R."/>
            <person name="Duerre P."/>
            <person name="Daniel R."/>
        </authorList>
    </citation>
    <scope>NUCLEOTIDE SEQUENCE [LARGE SCALE GENOMIC DNA]</scope>
    <source>
        <strain evidence="15 17">DSM 92</strain>
    </source>
</reference>
<feature type="region of interest" description="N-terminal hotdog fold" evidence="9">
    <location>
        <begin position="20"/>
        <end position="156"/>
    </location>
</feature>
<accession>A0AAC9RLU4</accession>
<dbReference type="InterPro" id="IPR057326">
    <property type="entry name" value="KR_dom"/>
</dbReference>
<dbReference type="SMART" id="SM00822">
    <property type="entry name" value="PKS_KR"/>
    <property type="match status" value="1"/>
</dbReference>
<dbReference type="Proteomes" id="UP000177894">
    <property type="component" value="Chromosome"/>
</dbReference>
<dbReference type="Pfam" id="PF02801">
    <property type="entry name" value="Ketoacyl-synt_C"/>
    <property type="match status" value="1"/>
</dbReference>
<dbReference type="GO" id="GO:0005886">
    <property type="term" value="C:plasma membrane"/>
    <property type="evidence" value="ECO:0007669"/>
    <property type="project" value="TreeGrafter"/>
</dbReference>
<organism evidence="15 17">
    <name type="scientific">Clostridium formicaceticum</name>
    <dbReference type="NCBI Taxonomy" id="1497"/>
    <lineage>
        <taxon>Bacteria</taxon>
        <taxon>Bacillati</taxon>
        <taxon>Bacillota</taxon>
        <taxon>Clostridia</taxon>
        <taxon>Eubacteriales</taxon>
        <taxon>Clostridiaceae</taxon>
        <taxon>Clostridium</taxon>
    </lineage>
</organism>
<dbReference type="PROSITE" id="PS52004">
    <property type="entry name" value="KS3_2"/>
    <property type="match status" value="1"/>
</dbReference>
<dbReference type="InterPro" id="IPR036736">
    <property type="entry name" value="ACP-like_sf"/>
</dbReference>
<feature type="region of interest" description="N-terminal hotdog fold" evidence="9">
    <location>
        <begin position="1101"/>
        <end position="1226"/>
    </location>
</feature>
<dbReference type="EC" id="2.3.1.-" evidence="15"/>
<dbReference type="RefSeq" id="WP_070967481.1">
    <property type="nucleotide sequence ID" value="NZ_CP017603.1"/>
</dbReference>
<dbReference type="Gene3D" id="1.10.1200.10">
    <property type="entry name" value="ACP-like"/>
    <property type="match status" value="1"/>
</dbReference>
<dbReference type="InterPro" id="IPR049552">
    <property type="entry name" value="PKS_DH_N"/>
</dbReference>
<feature type="active site" description="Proton donor; for dehydratase activity" evidence="9">
    <location>
        <position position="1302"/>
    </location>
</feature>
<dbReference type="SMART" id="SM00823">
    <property type="entry name" value="PKS_PP"/>
    <property type="match status" value="1"/>
</dbReference>
<dbReference type="Pfam" id="PF14765">
    <property type="entry name" value="PS-DH"/>
    <property type="match status" value="2"/>
</dbReference>
<evidence type="ECO:0000259" key="13">
    <source>
        <dbReference type="PROSITE" id="PS52019"/>
    </source>
</evidence>
<dbReference type="InterPro" id="IPR014031">
    <property type="entry name" value="Ketoacyl_synth_C"/>
</dbReference>
<protein>
    <submittedName>
        <fullName evidence="15">Polyketide synthase PksN</fullName>
        <ecNumber evidence="15">2.3.1.-</ecNumber>
    </submittedName>
</protein>
<keyword evidence="8" id="KW-0677">Repeat</keyword>
<feature type="region of interest" description="C-terminal hotdog fold" evidence="9">
    <location>
        <begin position="1240"/>
        <end position="1390"/>
    </location>
</feature>
<feature type="region of interest" description="C-terminal hotdog fold" evidence="9">
    <location>
        <begin position="169"/>
        <end position="311"/>
    </location>
</feature>
<feature type="domain" description="PKS/mFAS DH" evidence="13">
    <location>
        <begin position="1101"/>
        <end position="1390"/>
    </location>
</feature>
<evidence type="ECO:0000256" key="7">
    <source>
        <dbReference type="ARBA" id="ARBA00022679"/>
    </source>
</evidence>
<dbReference type="EMBL" id="CP017603">
    <property type="protein sequence ID" value="AOY76261.1"/>
    <property type="molecule type" value="Genomic_DNA"/>
</dbReference>
<evidence type="ECO:0000313" key="15">
    <source>
        <dbReference type="EMBL" id="ARE86645.1"/>
    </source>
</evidence>
<evidence type="ECO:0000259" key="11">
    <source>
        <dbReference type="PROSITE" id="PS50075"/>
    </source>
</evidence>
<dbReference type="InterPro" id="IPR020807">
    <property type="entry name" value="PKS_DH"/>
</dbReference>
<dbReference type="InterPro" id="IPR050091">
    <property type="entry name" value="PKS_NRPS_Biosynth_Enz"/>
</dbReference>
<evidence type="ECO:0000313" key="16">
    <source>
        <dbReference type="Proteomes" id="UP000177894"/>
    </source>
</evidence>
<dbReference type="SUPFAM" id="SSF53901">
    <property type="entry name" value="Thiolase-like"/>
    <property type="match status" value="1"/>
</dbReference>